<feature type="transmembrane region" description="Helical" evidence="1">
    <location>
        <begin position="44"/>
        <end position="67"/>
    </location>
</feature>
<gene>
    <name evidence="3" type="ORF">EG799_01870</name>
</gene>
<accession>A0A3N5CQ60</accession>
<keyword evidence="3" id="KW-0645">Protease</keyword>
<keyword evidence="1" id="KW-1133">Transmembrane helix</keyword>
<evidence type="ECO:0000313" key="4">
    <source>
        <dbReference type="Proteomes" id="UP000275232"/>
    </source>
</evidence>
<keyword evidence="4" id="KW-1185">Reference proteome</keyword>
<keyword evidence="3" id="KW-0482">Metalloprotease</keyword>
<keyword evidence="1" id="KW-0812">Transmembrane</keyword>
<proteinExistence type="predicted"/>
<evidence type="ECO:0000259" key="2">
    <source>
        <dbReference type="Pfam" id="PF02517"/>
    </source>
</evidence>
<dbReference type="AlphaFoldDB" id="A0A3N5CQ60"/>
<dbReference type="EMBL" id="RPFZ01000001">
    <property type="protein sequence ID" value="RPF70506.1"/>
    <property type="molecule type" value="Genomic_DNA"/>
</dbReference>
<keyword evidence="3" id="KW-0378">Hydrolase</keyword>
<dbReference type="Proteomes" id="UP000275232">
    <property type="component" value="Unassembled WGS sequence"/>
</dbReference>
<dbReference type="GO" id="GO:0004175">
    <property type="term" value="F:endopeptidase activity"/>
    <property type="evidence" value="ECO:0007669"/>
    <property type="project" value="UniProtKB-ARBA"/>
</dbReference>
<dbReference type="GO" id="GO:0006508">
    <property type="term" value="P:proteolysis"/>
    <property type="evidence" value="ECO:0007669"/>
    <property type="project" value="UniProtKB-KW"/>
</dbReference>
<dbReference type="GO" id="GO:0080120">
    <property type="term" value="P:CAAX-box protein maturation"/>
    <property type="evidence" value="ECO:0007669"/>
    <property type="project" value="UniProtKB-ARBA"/>
</dbReference>
<feature type="transmembrane region" description="Helical" evidence="1">
    <location>
        <begin position="6"/>
        <end position="23"/>
    </location>
</feature>
<comment type="caution">
    <text evidence="3">The sequence shown here is derived from an EMBL/GenBank/DDBJ whole genome shotgun (WGS) entry which is preliminary data.</text>
</comment>
<feature type="transmembrane region" description="Helical" evidence="1">
    <location>
        <begin position="169"/>
        <end position="191"/>
    </location>
</feature>
<organism evidence="3 4">
    <name type="scientific">Aurantiacibacter spongiae</name>
    <dbReference type="NCBI Taxonomy" id="2488860"/>
    <lineage>
        <taxon>Bacteria</taxon>
        <taxon>Pseudomonadati</taxon>
        <taxon>Pseudomonadota</taxon>
        <taxon>Alphaproteobacteria</taxon>
        <taxon>Sphingomonadales</taxon>
        <taxon>Erythrobacteraceae</taxon>
        <taxon>Aurantiacibacter</taxon>
    </lineage>
</organism>
<keyword evidence="1" id="KW-0472">Membrane</keyword>
<protein>
    <submittedName>
        <fullName evidence="3">CPBP family intramembrane metalloprotease</fullName>
    </submittedName>
</protein>
<reference evidence="3 4" key="1">
    <citation type="submission" date="2018-11" db="EMBL/GenBank/DDBJ databases">
        <title>Erythrobacter spongiae sp. nov., isolated from a marine sponge.</title>
        <authorList>
            <person name="Zhuang L."/>
            <person name="Luo L."/>
        </authorList>
    </citation>
    <scope>NUCLEOTIDE SEQUENCE [LARGE SCALE GENOMIC DNA]</scope>
    <source>
        <strain evidence="3 4">HN-E23</strain>
    </source>
</reference>
<dbReference type="GO" id="GO:0008237">
    <property type="term" value="F:metallopeptidase activity"/>
    <property type="evidence" value="ECO:0007669"/>
    <property type="project" value="UniProtKB-KW"/>
</dbReference>
<dbReference type="OrthoDB" id="7632478at2"/>
<evidence type="ECO:0000256" key="1">
    <source>
        <dbReference type="SAM" id="Phobius"/>
    </source>
</evidence>
<feature type="transmembrane region" description="Helical" evidence="1">
    <location>
        <begin position="101"/>
        <end position="119"/>
    </location>
</feature>
<dbReference type="InterPro" id="IPR003675">
    <property type="entry name" value="Rce1/LyrA-like_dom"/>
</dbReference>
<name>A0A3N5CQ60_9SPHN</name>
<evidence type="ECO:0000313" key="3">
    <source>
        <dbReference type="EMBL" id="RPF70506.1"/>
    </source>
</evidence>
<sequence length="277" mass="29820">MAMVLVDSLVLLVVLCGLAWMSWRDSRDYAAFKKFDSSADRVRFYRRWTVVPMALFGVGGLAVLLTFGRLDSLYSVPVEFAPLIAPFEAASEPEGSSFETVLGMAIGLLLGLTITAVVWRRRLKKMSQPVVGDIEALLPRNGKEVACCIPLALNAGISEEIFYRVALPLLVLEATGSISASLMISIAAFGLAHWYQGLKGVLATSAMGALFFWFYLSSGSVIKPIAMHVLIDMIGLVIRPLVSQYLARRRASAEASEGALPAMPAGAATVVETEAST</sequence>
<dbReference type="Pfam" id="PF02517">
    <property type="entry name" value="Rce1-like"/>
    <property type="match status" value="1"/>
</dbReference>
<feature type="domain" description="CAAX prenyl protease 2/Lysostaphin resistance protein A-like" evidence="2">
    <location>
        <begin position="146"/>
        <end position="233"/>
    </location>
</feature>